<dbReference type="PANTHER" id="PTHR14269:SF61">
    <property type="entry name" value="CDP-DIACYLGLYCEROL--SERINE O-PHOSPHATIDYLTRANSFERASE"/>
    <property type="match status" value="1"/>
</dbReference>
<comment type="similarity">
    <text evidence="3 15">Belongs to the CDP-alcohol phosphatidyltransferase class-I family.</text>
</comment>
<comment type="caution">
    <text evidence="17">The sequence shown here is derived from an EMBL/GenBank/DDBJ whole genome shotgun (WGS) entry which is preliminary data.</text>
</comment>
<protein>
    <recommendedName>
        <fullName evidence="5">CDP-diacylglycerol--serine O-phosphatidyltransferase</fullName>
        <ecNumber evidence="4">2.7.8.8</ecNumber>
    </recommendedName>
    <alternativeName>
        <fullName evidence="14">Phosphatidylserine synthase</fullName>
    </alternativeName>
</protein>
<evidence type="ECO:0000256" key="4">
    <source>
        <dbReference type="ARBA" id="ARBA00013174"/>
    </source>
</evidence>
<feature type="transmembrane region" description="Helical" evidence="16">
    <location>
        <begin position="100"/>
        <end position="118"/>
    </location>
</feature>
<evidence type="ECO:0000256" key="11">
    <source>
        <dbReference type="ARBA" id="ARBA00023136"/>
    </source>
</evidence>
<dbReference type="PATRIC" id="fig|1872076.5.peg.971"/>
<evidence type="ECO:0000256" key="10">
    <source>
        <dbReference type="ARBA" id="ARBA00023098"/>
    </source>
</evidence>
<comment type="catalytic activity">
    <reaction evidence="1">
        <text>a CDP-1,2-diacyl-sn-glycerol + L-serine = a 1,2-diacyl-sn-glycero-3-phospho-L-serine + CMP + H(+)</text>
        <dbReference type="Rhea" id="RHEA:16913"/>
        <dbReference type="ChEBI" id="CHEBI:15378"/>
        <dbReference type="ChEBI" id="CHEBI:33384"/>
        <dbReference type="ChEBI" id="CHEBI:57262"/>
        <dbReference type="ChEBI" id="CHEBI:58332"/>
        <dbReference type="ChEBI" id="CHEBI:60377"/>
        <dbReference type="EC" id="2.7.8.8"/>
    </reaction>
</comment>
<evidence type="ECO:0000256" key="12">
    <source>
        <dbReference type="ARBA" id="ARBA00023209"/>
    </source>
</evidence>
<evidence type="ECO:0000256" key="5">
    <source>
        <dbReference type="ARBA" id="ARBA00017171"/>
    </source>
</evidence>
<evidence type="ECO:0000313" key="18">
    <source>
        <dbReference type="Proteomes" id="UP000094056"/>
    </source>
</evidence>
<evidence type="ECO:0000256" key="2">
    <source>
        <dbReference type="ARBA" id="ARBA00004127"/>
    </source>
</evidence>
<reference evidence="17 18" key="1">
    <citation type="submission" date="2016-07" db="EMBL/GenBank/DDBJ databases">
        <title>Draft genome of Scalindua rubra, obtained from a brine-seawater interface in the Red Sea, sheds light on salt adaptation in anammox bacteria.</title>
        <authorList>
            <person name="Speth D.R."/>
            <person name="Lagkouvardos I."/>
            <person name="Wang Y."/>
            <person name="Qian P.-Y."/>
            <person name="Dutilh B.E."/>
            <person name="Jetten M.S."/>
        </authorList>
    </citation>
    <scope>NUCLEOTIDE SEQUENCE [LARGE SCALE GENOMIC DNA]</scope>
    <source>
        <strain evidence="17">BSI-1</strain>
    </source>
</reference>
<keyword evidence="6" id="KW-0444">Lipid biosynthesis</keyword>
<keyword evidence="9 16" id="KW-1133">Transmembrane helix</keyword>
<feature type="transmembrane region" description="Helical" evidence="16">
    <location>
        <begin position="75"/>
        <end position="94"/>
    </location>
</feature>
<evidence type="ECO:0000256" key="6">
    <source>
        <dbReference type="ARBA" id="ARBA00022516"/>
    </source>
</evidence>
<dbReference type="InterPro" id="IPR043130">
    <property type="entry name" value="CDP-OH_PTrfase_TM_dom"/>
</dbReference>
<evidence type="ECO:0000256" key="1">
    <source>
        <dbReference type="ARBA" id="ARBA00000287"/>
    </source>
</evidence>
<dbReference type="EC" id="2.7.8.8" evidence="4"/>
<dbReference type="InterPro" id="IPR050324">
    <property type="entry name" value="CDP-alcohol_PTase-I"/>
</dbReference>
<dbReference type="PANTHER" id="PTHR14269">
    <property type="entry name" value="CDP-DIACYLGLYCEROL--GLYCEROL-3-PHOSPHATE 3-PHOSPHATIDYLTRANSFERASE-RELATED"/>
    <property type="match status" value="1"/>
</dbReference>
<dbReference type="InterPro" id="IPR048254">
    <property type="entry name" value="CDP_ALCOHOL_P_TRANSF_CS"/>
</dbReference>
<dbReference type="Pfam" id="PF01066">
    <property type="entry name" value="CDP-OH_P_transf"/>
    <property type="match status" value="1"/>
</dbReference>
<dbReference type="PROSITE" id="PS00379">
    <property type="entry name" value="CDP_ALCOHOL_P_TRANSF"/>
    <property type="match status" value="1"/>
</dbReference>
<proteinExistence type="inferred from homology"/>
<evidence type="ECO:0000256" key="15">
    <source>
        <dbReference type="RuleBase" id="RU003750"/>
    </source>
</evidence>
<evidence type="ECO:0000313" key="17">
    <source>
        <dbReference type="EMBL" id="ODS34061.1"/>
    </source>
</evidence>
<dbReference type="GO" id="GO:0003882">
    <property type="term" value="F:CDP-diacylglycerol-serine O-phosphatidyltransferase activity"/>
    <property type="evidence" value="ECO:0007669"/>
    <property type="project" value="UniProtKB-EC"/>
</dbReference>
<feature type="transmembrane region" description="Helical" evidence="16">
    <location>
        <begin position="162"/>
        <end position="181"/>
    </location>
</feature>
<dbReference type="Gene3D" id="1.20.120.1760">
    <property type="match status" value="1"/>
</dbReference>
<gene>
    <name evidence="17" type="primary">pssA</name>
    <name evidence="17" type="ORF">SCARUB_00834</name>
</gene>
<evidence type="ECO:0000256" key="9">
    <source>
        <dbReference type="ARBA" id="ARBA00022989"/>
    </source>
</evidence>
<comment type="subcellular location">
    <subcellularLocation>
        <location evidence="2">Endomembrane system</location>
        <topology evidence="2">Multi-pass membrane protein</topology>
    </subcellularLocation>
</comment>
<evidence type="ECO:0000256" key="13">
    <source>
        <dbReference type="ARBA" id="ARBA00023264"/>
    </source>
</evidence>
<feature type="transmembrane region" description="Helical" evidence="16">
    <location>
        <begin position="139"/>
        <end position="156"/>
    </location>
</feature>
<evidence type="ECO:0000256" key="8">
    <source>
        <dbReference type="ARBA" id="ARBA00022692"/>
    </source>
</evidence>
<sequence>MEHFSRIISKIKQYLPTIVSIGNLACGFGAIIFIINNELSYAAWLIITAMVFDGMDGQIARLIKTKIAWGRQIDSLADMVTFGIVPAFLIGSINAFNSHIAIWFVCFFFTLCTAIRLARHNAQDNSDTEQDKYFTGLPSTLAGGTIASLILLDGYLKTTVGIQIVSKSIPSITFILGILMVSKIQYIKIVDVLRKKHNPASLLTIIGVFFTLLVLFILYPSIMLPLGFCVYVIIGNHGVFRKKAIHTT</sequence>
<keyword evidence="10" id="KW-0443">Lipid metabolism</keyword>
<dbReference type="AlphaFoldDB" id="A0A1E3XEI8"/>
<keyword evidence="11 16" id="KW-0472">Membrane</keyword>
<name>A0A1E3XEI8_9BACT</name>
<dbReference type="GO" id="GO:0008654">
    <property type="term" value="P:phospholipid biosynthetic process"/>
    <property type="evidence" value="ECO:0007669"/>
    <property type="project" value="UniProtKB-KW"/>
</dbReference>
<feature type="transmembrane region" description="Helical" evidence="16">
    <location>
        <begin position="202"/>
        <end position="234"/>
    </location>
</feature>
<accession>A0A1E3XEI8</accession>
<keyword evidence="7 15" id="KW-0808">Transferase</keyword>
<dbReference type="InterPro" id="IPR000462">
    <property type="entry name" value="CDP-OH_P_trans"/>
</dbReference>
<dbReference type="GO" id="GO:0012505">
    <property type="term" value="C:endomembrane system"/>
    <property type="evidence" value="ECO:0007669"/>
    <property type="project" value="UniProtKB-SubCell"/>
</dbReference>
<evidence type="ECO:0000256" key="14">
    <source>
        <dbReference type="ARBA" id="ARBA00032361"/>
    </source>
</evidence>
<keyword evidence="12" id="KW-0594">Phospholipid biosynthesis</keyword>
<evidence type="ECO:0000256" key="16">
    <source>
        <dbReference type="SAM" id="Phobius"/>
    </source>
</evidence>
<feature type="transmembrane region" description="Helical" evidence="16">
    <location>
        <begin position="41"/>
        <end position="63"/>
    </location>
</feature>
<organism evidence="17 18">
    <name type="scientific">Candidatus Scalindua rubra</name>
    <dbReference type="NCBI Taxonomy" id="1872076"/>
    <lineage>
        <taxon>Bacteria</taxon>
        <taxon>Pseudomonadati</taxon>
        <taxon>Planctomycetota</taxon>
        <taxon>Candidatus Brocadiia</taxon>
        <taxon>Candidatus Brocadiales</taxon>
        <taxon>Candidatus Scalinduaceae</taxon>
        <taxon>Candidatus Scalindua</taxon>
    </lineage>
</organism>
<feature type="transmembrane region" description="Helical" evidence="16">
    <location>
        <begin position="14"/>
        <end position="35"/>
    </location>
</feature>
<dbReference type="Proteomes" id="UP000094056">
    <property type="component" value="Unassembled WGS sequence"/>
</dbReference>
<dbReference type="GO" id="GO:0016020">
    <property type="term" value="C:membrane"/>
    <property type="evidence" value="ECO:0007669"/>
    <property type="project" value="InterPro"/>
</dbReference>
<dbReference type="EMBL" id="MAYW01000014">
    <property type="protein sequence ID" value="ODS34061.1"/>
    <property type="molecule type" value="Genomic_DNA"/>
</dbReference>
<keyword evidence="13" id="KW-1208">Phospholipid metabolism</keyword>
<evidence type="ECO:0000256" key="3">
    <source>
        <dbReference type="ARBA" id="ARBA00010441"/>
    </source>
</evidence>
<dbReference type="InterPro" id="IPR004533">
    <property type="entry name" value="CDP-diaglyc--ser_O-PTrfase"/>
</dbReference>
<evidence type="ECO:0000256" key="7">
    <source>
        <dbReference type="ARBA" id="ARBA00022679"/>
    </source>
</evidence>
<keyword evidence="8 16" id="KW-0812">Transmembrane</keyword>
<dbReference type="NCBIfam" id="TIGR00473">
    <property type="entry name" value="pssA"/>
    <property type="match status" value="1"/>
</dbReference>